<comment type="catalytic activity">
    <reaction evidence="3">
        <text>a diacylglycerol + H2O = a monoacylglycerol + a fatty acid + H(+)</text>
        <dbReference type="Rhea" id="RHEA:32731"/>
        <dbReference type="ChEBI" id="CHEBI:15377"/>
        <dbReference type="ChEBI" id="CHEBI:15378"/>
        <dbReference type="ChEBI" id="CHEBI:17408"/>
        <dbReference type="ChEBI" id="CHEBI:18035"/>
        <dbReference type="ChEBI" id="CHEBI:28868"/>
    </reaction>
</comment>
<dbReference type="InterPro" id="IPR029058">
    <property type="entry name" value="AB_hydrolase_fold"/>
</dbReference>
<dbReference type="SUPFAM" id="SSF53474">
    <property type="entry name" value="alpha/beta-Hydrolases"/>
    <property type="match status" value="1"/>
</dbReference>
<dbReference type="OrthoDB" id="438440at2759"/>
<evidence type="ECO:0000256" key="5">
    <source>
        <dbReference type="SAM" id="SignalP"/>
    </source>
</evidence>
<evidence type="ECO:0000256" key="2">
    <source>
        <dbReference type="ARBA" id="ARBA00043996"/>
    </source>
</evidence>
<comment type="similarity">
    <text evidence="2">Belongs to the AB hydrolase superfamily. Lipase family. Class 3 subfamily.</text>
</comment>
<dbReference type="GO" id="GO:0016787">
    <property type="term" value="F:hydrolase activity"/>
    <property type="evidence" value="ECO:0007669"/>
    <property type="project" value="UniProtKB-KW"/>
</dbReference>
<dbReference type="Proteomes" id="UP000807353">
    <property type="component" value="Unassembled WGS sequence"/>
</dbReference>
<keyword evidence="7" id="KW-0378">Hydrolase</keyword>
<feature type="signal peptide" evidence="5">
    <location>
        <begin position="1"/>
        <end position="23"/>
    </location>
</feature>
<name>A0A9P6C8M1_9AGAR</name>
<keyword evidence="1" id="KW-1015">Disulfide bond</keyword>
<feature type="domain" description="Fungal lipase-type" evidence="6">
    <location>
        <begin position="114"/>
        <end position="256"/>
    </location>
</feature>
<sequence length="325" mass="35754">MKLPSILLANACSALFIADLSAAAVVNASAVSDGVANMCPTSPPIPQAMNPHEYEDLVKYYKYAYAAYSEKCLFPNQANGVRVTTSVFNNTVIYGLASGAGYIAVDDTKREYIIAYHGTKSVNDIMDDLKITLSSFSVSGITVPEAVMIHTGFRDVYFRNKRHDILINLLTKEFERNSGYSIVTTGHSLGGALASISGVILHRKFKVPVKIYTYGQPRTGNAKYASWVEDGVDRSNIFRSVNKNDPGPTSIPHVPFTRLNYMHHGTEYWTCGDGNTSDDTRECNLPEQPNCSRDIKTAAPDIGTKPHSNYFGLADNLEFCDQRPL</sequence>
<dbReference type="PANTHER" id="PTHR45856">
    <property type="entry name" value="ALPHA/BETA-HYDROLASES SUPERFAMILY PROTEIN"/>
    <property type="match status" value="1"/>
</dbReference>
<keyword evidence="5" id="KW-0732">Signal</keyword>
<dbReference type="GO" id="GO:0006629">
    <property type="term" value="P:lipid metabolic process"/>
    <property type="evidence" value="ECO:0007669"/>
    <property type="project" value="InterPro"/>
</dbReference>
<proteinExistence type="inferred from homology"/>
<gene>
    <name evidence="7" type="ORF">BDZ94DRAFT_1315457</name>
</gene>
<evidence type="ECO:0000313" key="8">
    <source>
        <dbReference type="Proteomes" id="UP000807353"/>
    </source>
</evidence>
<dbReference type="InterPro" id="IPR002921">
    <property type="entry name" value="Fungal_lipase-type"/>
</dbReference>
<keyword evidence="8" id="KW-1185">Reference proteome</keyword>
<dbReference type="PANTHER" id="PTHR45856:SF11">
    <property type="entry name" value="FUNGAL LIPASE-LIKE DOMAIN-CONTAINING PROTEIN"/>
    <property type="match status" value="1"/>
</dbReference>
<dbReference type="InterPro" id="IPR051218">
    <property type="entry name" value="Sec_MonoDiacylglyc_Lipase"/>
</dbReference>
<reference evidence="7" key="1">
    <citation type="submission" date="2020-11" db="EMBL/GenBank/DDBJ databases">
        <authorList>
            <consortium name="DOE Joint Genome Institute"/>
            <person name="Ahrendt S."/>
            <person name="Riley R."/>
            <person name="Andreopoulos W."/>
            <person name="Labutti K."/>
            <person name="Pangilinan J."/>
            <person name="Ruiz-Duenas F.J."/>
            <person name="Barrasa J.M."/>
            <person name="Sanchez-Garcia M."/>
            <person name="Camarero S."/>
            <person name="Miyauchi S."/>
            <person name="Serrano A."/>
            <person name="Linde D."/>
            <person name="Babiker R."/>
            <person name="Drula E."/>
            <person name="Ayuso-Fernandez I."/>
            <person name="Pacheco R."/>
            <person name="Padilla G."/>
            <person name="Ferreira P."/>
            <person name="Barriuso J."/>
            <person name="Kellner H."/>
            <person name="Castanera R."/>
            <person name="Alfaro M."/>
            <person name="Ramirez L."/>
            <person name="Pisabarro A.G."/>
            <person name="Kuo A."/>
            <person name="Tritt A."/>
            <person name="Lipzen A."/>
            <person name="He G."/>
            <person name="Yan M."/>
            <person name="Ng V."/>
            <person name="Cullen D."/>
            <person name="Martin F."/>
            <person name="Rosso M.-N."/>
            <person name="Henrissat B."/>
            <person name="Hibbett D."/>
            <person name="Martinez A.T."/>
            <person name="Grigoriev I.V."/>
        </authorList>
    </citation>
    <scope>NUCLEOTIDE SEQUENCE</scope>
    <source>
        <strain evidence="7">CBS 247.69</strain>
    </source>
</reference>
<dbReference type="AlphaFoldDB" id="A0A9P6C8M1"/>
<protein>
    <submittedName>
        <fullName evidence="7">Alpha/Beta hydrolase protein</fullName>
    </submittedName>
</protein>
<accession>A0A9P6C8M1</accession>
<dbReference type="Gene3D" id="3.40.50.1820">
    <property type="entry name" value="alpha/beta hydrolase"/>
    <property type="match status" value="1"/>
</dbReference>
<evidence type="ECO:0000313" key="7">
    <source>
        <dbReference type="EMBL" id="KAF9456127.1"/>
    </source>
</evidence>
<dbReference type="EMBL" id="MU150456">
    <property type="protein sequence ID" value="KAF9456127.1"/>
    <property type="molecule type" value="Genomic_DNA"/>
</dbReference>
<evidence type="ECO:0000259" key="6">
    <source>
        <dbReference type="Pfam" id="PF01764"/>
    </source>
</evidence>
<evidence type="ECO:0000256" key="3">
    <source>
        <dbReference type="ARBA" id="ARBA00047591"/>
    </source>
</evidence>
<evidence type="ECO:0000256" key="4">
    <source>
        <dbReference type="ARBA" id="ARBA00048461"/>
    </source>
</evidence>
<organism evidence="7 8">
    <name type="scientific">Collybia nuda</name>
    <dbReference type="NCBI Taxonomy" id="64659"/>
    <lineage>
        <taxon>Eukaryota</taxon>
        <taxon>Fungi</taxon>
        <taxon>Dikarya</taxon>
        <taxon>Basidiomycota</taxon>
        <taxon>Agaricomycotina</taxon>
        <taxon>Agaricomycetes</taxon>
        <taxon>Agaricomycetidae</taxon>
        <taxon>Agaricales</taxon>
        <taxon>Tricholomatineae</taxon>
        <taxon>Clitocybaceae</taxon>
        <taxon>Collybia</taxon>
    </lineage>
</organism>
<dbReference type="Pfam" id="PF01764">
    <property type="entry name" value="Lipase_3"/>
    <property type="match status" value="1"/>
</dbReference>
<dbReference type="CDD" id="cd00519">
    <property type="entry name" value="Lipase_3"/>
    <property type="match status" value="1"/>
</dbReference>
<comment type="caution">
    <text evidence="7">The sequence shown here is derived from an EMBL/GenBank/DDBJ whole genome shotgun (WGS) entry which is preliminary data.</text>
</comment>
<comment type="catalytic activity">
    <reaction evidence="4">
        <text>a monoacylglycerol + H2O = glycerol + a fatty acid + H(+)</text>
        <dbReference type="Rhea" id="RHEA:15245"/>
        <dbReference type="ChEBI" id="CHEBI:15377"/>
        <dbReference type="ChEBI" id="CHEBI:15378"/>
        <dbReference type="ChEBI" id="CHEBI:17408"/>
        <dbReference type="ChEBI" id="CHEBI:17754"/>
        <dbReference type="ChEBI" id="CHEBI:28868"/>
    </reaction>
</comment>
<evidence type="ECO:0000256" key="1">
    <source>
        <dbReference type="ARBA" id="ARBA00023157"/>
    </source>
</evidence>
<feature type="chain" id="PRO_5040131249" evidence="5">
    <location>
        <begin position="24"/>
        <end position="325"/>
    </location>
</feature>